<evidence type="ECO:0000256" key="1">
    <source>
        <dbReference type="SAM" id="SignalP"/>
    </source>
</evidence>
<evidence type="ECO:0008006" key="4">
    <source>
        <dbReference type="Google" id="ProtNLM"/>
    </source>
</evidence>
<dbReference type="AlphaFoldDB" id="A0AA85JMF8"/>
<reference evidence="3" key="2">
    <citation type="submission" date="2023-11" db="UniProtKB">
        <authorList>
            <consortium name="WormBaseParasite"/>
        </authorList>
    </citation>
    <scope>IDENTIFICATION</scope>
</reference>
<feature type="chain" id="PRO_5041662631" description="UPAR/Ly6 domain-containing protein" evidence="1">
    <location>
        <begin position="22"/>
        <end position="121"/>
    </location>
</feature>
<dbReference type="CDD" id="cd00117">
    <property type="entry name" value="TFP"/>
    <property type="match status" value="1"/>
</dbReference>
<name>A0AA85JMF8_TRIRE</name>
<accession>A0AA85JMF8</accession>
<organism evidence="2 3">
    <name type="scientific">Trichobilharzia regenti</name>
    <name type="common">Nasal bird schistosome</name>
    <dbReference type="NCBI Taxonomy" id="157069"/>
    <lineage>
        <taxon>Eukaryota</taxon>
        <taxon>Metazoa</taxon>
        <taxon>Spiralia</taxon>
        <taxon>Lophotrochozoa</taxon>
        <taxon>Platyhelminthes</taxon>
        <taxon>Trematoda</taxon>
        <taxon>Digenea</taxon>
        <taxon>Strigeidida</taxon>
        <taxon>Schistosomatoidea</taxon>
        <taxon>Schistosomatidae</taxon>
        <taxon>Trichobilharzia</taxon>
    </lineage>
</organism>
<reference evidence="2" key="1">
    <citation type="submission" date="2022-06" db="EMBL/GenBank/DDBJ databases">
        <authorList>
            <person name="Berger JAMES D."/>
            <person name="Berger JAMES D."/>
        </authorList>
    </citation>
    <scope>NUCLEOTIDE SEQUENCE [LARGE SCALE GENOMIC DNA]</scope>
</reference>
<evidence type="ECO:0000313" key="3">
    <source>
        <dbReference type="WBParaSite" id="TREG1_34580.1"/>
    </source>
</evidence>
<keyword evidence="2" id="KW-1185">Reference proteome</keyword>
<proteinExistence type="predicted"/>
<evidence type="ECO:0000313" key="2">
    <source>
        <dbReference type="Proteomes" id="UP000050795"/>
    </source>
</evidence>
<dbReference type="InterPro" id="IPR045860">
    <property type="entry name" value="Snake_toxin-like_sf"/>
</dbReference>
<protein>
    <recommendedName>
        <fullName evidence="4">UPAR/Ly6 domain-containing protein</fullName>
    </recommendedName>
</protein>
<dbReference type="WBParaSite" id="TREG1_34580.1">
    <property type="protein sequence ID" value="TREG1_34580.1"/>
    <property type="gene ID" value="TREG1_34580"/>
</dbReference>
<sequence>MNLMLLIIFIMSTSLWIQTGAIRCYTCDQCSLPVRLADFEIADDCKYCKTIEYWRYFSGGITTRQCVKHCKTVSNWFYWSLKSVQFTVKCCTVDLCNTGNSITVNSYLFIIFPLQYIIWKY</sequence>
<dbReference type="Gene3D" id="2.10.60.10">
    <property type="entry name" value="CD59"/>
    <property type="match status" value="1"/>
</dbReference>
<dbReference type="Proteomes" id="UP000050795">
    <property type="component" value="Unassembled WGS sequence"/>
</dbReference>
<keyword evidence="1" id="KW-0732">Signal</keyword>
<feature type="signal peptide" evidence="1">
    <location>
        <begin position="1"/>
        <end position="21"/>
    </location>
</feature>
<dbReference type="SUPFAM" id="SSF57302">
    <property type="entry name" value="Snake toxin-like"/>
    <property type="match status" value="1"/>
</dbReference>